<gene>
    <name evidence="2" type="ORF">MAR_036994</name>
</gene>
<evidence type="ECO:0000256" key="1">
    <source>
        <dbReference type="SAM" id="Phobius"/>
    </source>
</evidence>
<feature type="transmembrane region" description="Helical" evidence="1">
    <location>
        <begin position="33"/>
        <end position="52"/>
    </location>
</feature>
<keyword evidence="3" id="KW-1185">Reference proteome</keyword>
<feature type="transmembrane region" description="Helical" evidence="1">
    <location>
        <begin position="79"/>
        <end position="97"/>
    </location>
</feature>
<organism evidence="2 3">
    <name type="scientific">Mya arenaria</name>
    <name type="common">Soft-shell clam</name>
    <dbReference type="NCBI Taxonomy" id="6604"/>
    <lineage>
        <taxon>Eukaryota</taxon>
        <taxon>Metazoa</taxon>
        <taxon>Spiralia</taxon>
        <taxon>Lophotrochozoa</taxon>
        <taxon>Mollusca</taxon>
        <taxon>Bivalvia</taxon>
        <taxon>Autobranchia</taxon>
        <taxon>Heteroconchia</taxon>
        <taxon>Euheterodonta</taxon>
        <taxon>Imparidentia</taxon>
        <taxon>Neoheterodontei</taxon>
        <taxon>Myida</taxon>
        <taxon>Myoidea</taxon>
        <taxon>Myidae</taxon>
        <taxon>Mya</taxon>
    </lineage>
</organism>
<sequence>MAYILVIYGYLSAADNGSIVILLILFNVIKLPVAVWTAITIGSLGGVINSPARSLLSNLVTEDEAVELFSLLCIGETTAKFFAFILTALYGATLNIFPGM</sequence>
<reference evidence="2" key="1">
    <citation type="submission" date="2022-11" db="EMBL/GenBank/DDBJ databases">
        <title>Centuries of genome instability and evolution in soft-shell clam transmissible cancer (bioRxiv).</title>
        <authorList>
            <person name="Hart S.F.M."/>
            <person name="Yonemitsu M.A."/>
            <person name="Giersch R.M."/>
            <person name="Beal B.F."/>
            <person name="Arriagada G."/>
            <person name="Davis B.W."/>
            <person name="Ostrander E.A."/>
            <person name="Goff S.P."/>
            <person name="Metzger M.J."/>
        </authorList>
    </citation>
    <scope>NUCLEOTIDE SEQUENCE</scope>
    <source>
        <strain evidence="2">MELC-2E11</strain>
        <tissue evidence="2">Siphon/mantle</tissue>
    </source>
</reference>
<evidence type="ECO:0000313" key="3">
    <source>
        <dbReference type="Proteomes" id="UP001164746"/>
    </source>
</evidence>
<name>A0ABY7FMP2_MYAAR</name>
<dbReference type="Proteomes" id="UP001164746">
    <property type="component" value="Chromosome 13"/>
</dbReference>
<feature type="transmembrane region" description="Helical" evidence="1">
    <location>
        <begin position="6"/>
        <end position="26"/>
    </location>
</feature>
<keyword evidence="1" id="KW-0812">Transmembrane</keyword>
<keyword evidence="1" id="KW-0472">Membrane</keyword>
<dbReference type="EMBL" id="CP111024">
    <property type="protein sequence ID" value="WAR23325.1"/>
    <property type="molecule type" value="Genomic_DNA"/>
</dbReference>
<keyword evidence="1" id="KW-1133">Transmembrane helix</keyword>
<accession>A0ABY7FMP2</accession>
<protein>
    <submittedName>
        <fullName evidence="2">Uncharacterized protein</fullName>
    </submittedName>
</protein>
<evidence type="ECO:0000313" key="2">
    <source>
        <dbReference type="EMBL" id="WAR23325.1"/>
    </source>
</evidence>
<proteinExistence type="predicted"/>